<name>A0A0B6YDD1_9EUPU</name>
<protein>
    <recommendedName>
        <fullName evidence="2">Thrombospondin-like N-terminal domain-containing protein</fullName>
    </recommendedName>
</protein>
<feature type="non-terminal residue" evidence="3">
    <location>
        <position position="173"/>
    </location>
</feature>
<dbReference type="InterPro" id="IPR048287">
    <property type="entry name" value="TSPN-like_N"/>
</dbReference>
<dbReference type="InterPro" id="IPR013320">
    <property type="entry name" value="ConA-like_dom_sf"/>
</dbReference>
<organism evidence="3">
    <name type="scientific">Arion vulgaris</name>
    <dbReference type="NCBI Taxonomy" id="1028688"/>
    <lineage>
        <taxon>Eukaryota</taxon>
        <taxon>Metazoa</taxon>
        <taxon>Spiralia</taxon>
        <taxon>Lophotrochozoa</taxon>
        <taxon>Mollusca</taxon>
        <taxon>Gastropoda</taxon>
        <taxon>Heterobranchia</taxon>
        <taxon>Euthyneura</taxon>
        <taxon>Panpulmonata</taxon>
        <taxon>Eupulmonata</taxon>
        <taxon>Stylommatophora</taxon>
        <taxon>Helicina</taxon>
        <taxon>Arionoidea</taxon>
        <taxon>Arionidae</taxon>
        <taxon>Arion</taxon>
    </lineage>
</organism>
<sequence length="173" mass="19471">MSSHDLLTLLGVRDFPMGVTKSSGSSSTYIINKQAKLYLPASQIYDITLPTTFSILMKFKVETTKQKGYFFVISDIFGKQQVAVFLGRKFKFQFLGNNYGFKIDVLDNQWHVIGLSVGGSAVTLYADCNVVMKRRLRSRDEYLGVNLIMSVGPYFSQYGNPFEGELEQLTISS</sequence>
<gene>
    <name evidence="3" type="primary">ORF22164</name>
</gene>
<dbReference type="SMART" id="SM00210">
    <property type="entry name" value="TSPN"/>
    <property type="match status" value="1"/>
</dbReference>
<keyword evidence="1" id="KW-0677">Repeat</keyword>
<proteinExistence type="predicted"/>
<dbReference type="EMBL" id="HACG01007324">
    <property type="protein sequence ID" value="CEK54189.1"/>
    <property type="molecule type" value="Transcribed_RNA"/>
</dbReference>
<dbReference type="SUPFAM" id="SSF49899">
    <property type="entry name" value="Concanavalin A-like lectins/glucanases"/>
    <property type="match status" value="1"/>
</dbReference>
<dbReference type="Gene3D" id="2.60.120.200">
    <property type="match status" value="1"/>
</dbReference>
<accession>A0A0B6YDD1</accession>
<evidence type="ECO:0000256" key="1">
    <source>
        <dbReference type="ARBA" id="ARBA00022737"/>
    </source>
</evidence>
<dbReference type="AlphaFoldDB" id="A0A0B6YDD1"/>
<evidence type="ECO:0000259" key="2">
    <source>
        <dbReference type="SMART" id="SM00210"/>
    </source>
</evidence>
<evidence type="ECO:0000313" key="3">
    <source>
        <dbReference type="EMBL" id="CEK54189.1"/>
    </source>
</evidence>
<feature type="domain" description="Thrombospondin-like N-terminal" evidence="2">
    <location>
        <begin position="3"/>
        <end position="173"/>
    </location>
</feature>
<reference evidence="3" key="1">
    <citation type="submission" date="2014-12" db="EMBL/GenBank/DDBJ databases">
        <title>Insight into the proteome of Arion vulgaris.</title>
        <authorList>
            <person name="Aradska J."/>
            <person name="Bulat T."/>
            <person name="Smidak R."/>
            <person name="Sarate P."/>
            <person name="Gangsoo J."/>
            <person name="Sialana F."/>
            <person name="Bilban M."/>
            <person name="Lubec G."/>
        </authorList>
    </citation>
    <scope>NUCLEOTIDE SEQUENCE</scope>
    <source>
        <tissue evidence="3">Skin</tissue>
    </source>
</reference>